<sequence>MQTNRHTIAPEPAPRLRVVDGALHPFDAASIDILRTQTLRMSVVRVCANDSTVKDSRYGGVGSI</sequence>
<comment type="caution">
    <text evidence="1">The sequence shown here is derived from an EMBL/GenBank/DDBJ whole genome shotgun (WGS) entry which is preliminary data.</text>
</comment>
<keyword evidence="2" id="KW-1185">Reference proteome</keyword>
<evidence type="ECO:0000313" key="2">
    <source>
        <dbReference type="Proteomes" id="UP001549320"/>
    </source>
</evidence>
<dbReference type="Proteomes" id="UP001549320">
    <property type="component" value="Unassembled WGS sequence"/>
</dbReference>
<dbReference type="EMBL" id="JBEPSH010000009">
    <property type="protein sequence ID" value="MET4579256.1"/>
    <property type="molecule type" value="Genomic_DNA"/>
</dbReference>
<accession>A0ABV2QDY8</accession>
<gene>
    <name evidence="1" type="ORF">ABIE13_004384</name>
</gene>
<evidence type="ECO:0000313" key="1">
    <source>
        <dbReference type="EMBL" id="MET4579256.1"/>
    </source>
</evidence>
<dbReference type="RefSeq" id="WP_354447197.1">
    <property type="nucleotide sequence ID" value="NZ_JBEPSH010000009.1"/>
</dbReference>
<organism evidence="1 2">
    <name type="scientific">Ottowia thiooxydans</name>
    <dbReference type="NCBI Taxonomy" id="219182"/>
    <lineage>
        <taxon>Bacteria</taxon>
        <taxon>Pseudomonadati</taxon>
        <taxon>Pseudomonadota</taxon>
        <taxon>Betaproteobacteria</taxon>
        <taxon>Burkholderiales</taxon>
        <taxon>Comamonadaceae</taxon>
        <taxon>Ottowia</taxon>
    </lineage>
</organism>
<name>A0ABV2QDY8_9BURK</name>
<protein>
    <submittedName>
        <fullName evidence="1">Uncharacterized protein</fullName>
    </submittedName>
</protein>
<reference evidence="1 2" key="1">
    <citation type="submission" date="2024-06" db="EMBL/GenBank/DDBJ databases">
        <title>Sorghum-associated microbial communities from plants grown in Nebraska, USA.</title>
        <authorList>
            <person name="Schachtman D."/>
        </authorList>
    </citation>
    <scope>NUCLEOTIDE SEQUENCE [LARGE SCALE GENOMIC DNA]</scope>
    <source>
        <strain evidence="1 2">2709</strain>
    </source>
</reference>
<proteinExistence type="predicted"/>